<dbReference type="HOGENOM" id="CLU_004121_1_3_6"/>
<dbReference type="Pfam" id="PF10106">
    <property type="entry name" value="DUF2345"/>
    <property type="match status" value="1"/>
</dbReference>
<dbReference type="NCBIfam" id="TIGR03361">
    <property type="entry name" value="VI_Rhs_Vgr"/>
    <property type="match status" value="1"/>
</dbReference>
<evidence type="ECO:0000259" key="4">
    <source>
        <dbReference type="Pfam" id="PF10106"/>
    </source>
</evidence>
<dbReference type="Gene3D" id="3.55.50.10">
    <property type="entry name" value="Baseplate protein-like domains"/>
    <property type="match status" value="1"/>
</dbReference>
<dbReference type="Pfam" id="PF04717">
    <property type="entry name" value="Phage_base_V"/>
    <property type="match status" value="1"/>
</dbReference>
<dbReference type="Gene3D" id="4.10.220.110">
    <property type="match status" value="1"/>
</dbReference>
<gene>
    <name evidence="6" type="ORF">F963_03969</name>
</gene>
<dbReference type="EMBL" id="APPK01000054">
    <property type="protein sequence ID" value="ENV19924.1"/>
    <property type="molecule type" value="Genomic_DNA"/>
</dbReference>
<dbReference type="Pfam" id="PF13296">
    <property type="entry name" value="T6SS_Vgr"/>
    <property type="match status" value="1"/>
</dbReference>
<dbReference type="InterPro" id="IPR017847">
    <property type="entry name" value="T6SS_RhsGE_Vgr_subset"/>
</dbReference>
<feature type="domain" description="Gp5/Type VI secretion system Vgr protein OB-fold" evidence="3">
    <location>
        <begin position="491"/>
        <end position="539"/>
    </location>
</feature>
<reference evidence="6 7" key="1">
    <citation type="submission" date="2013-02" db="EMBL/GenBank/DDBJ databases">
        <title>The Genome Sequence of Acinetobacter bereziniae NIPH 3.</title>
        <authorList>
            <consortium name="The Broad Institute Genome Sequencing Platform"/>
            <consortium name="The Broad Institute Genome Sequencing Center for Infectious Disease"/>
            <person name="Cerqueira G."/>
            <person name="Feldgarden M."/>
            <person name="Courvalin P."/>
            <person name="Perichon B."/>
            <person name="Grillot-Courvalin C."/>
            <person name="Clermont D."/>
            <person name="Rocha E."/>
            <person name="Yoon E.-J."/>
            <person name="Nemec A."/>
            <person name="Walker B."/>
            <person name="Young S.K."/>
            <person name="Zeng Q."/>
            <person name="Gargeya S."/>
            <person name="Fitzgerald M."/>
            <person name="Haas B."/>
            <person name="Abouelleil A."/>
            <person name="Alvarado L."/>
            <person name="Arachchi H.M."/>
            <person name="Berlin A.M."/>
            <person name="Chapman S.B."/>
            <person name="Dewar J."/>
            <person name="Goldberg J."/>
            <person name="Griggs A."/>
            <person name="Gujja S."/>
            <person name="Hansen M."/>
            <person name="Howarth C."/>
            <person name="Imamovic A."/>
            <person name="Larimer J."/>
            <person name="McCowan C."/>
            <person name="Murphy C."/>
            <person name="Neiman D."/>
            <person name="Pearson M."/>
            <person name="Priest M."/>
            <person name="Roberts A."/>
            <person name="Saif S."/>
            <person name="Shea T."/>
            <person name="Sisk P."/>
            <person name="Sykes S."/>
            <person name="Wortman J."/>
            <person name="Nusbaum C."/>
            <person name="Birren B."/>
        </authorList>
    </citation>
    <scope>NUCLEOTIDE SEQUENCE [LARGE SCALE GENOMIC DNA]</scope>
    <source>
        <strain evidence="6 7">NIPH 3</strain>
    </source>
</reference>
<dbReference type="Proteomes" id="UP000013270">
    <property type="component" value="Unassembled WGS sequence"/>
</dbReference>
<dbReference type="SUPFAM" id="SSF69279">
    <property type="entry name" value="Phage tail proteins"/>
    <property type="match status" value="1"/>
</dbReference>
<feature type="domain" description="DUF2345" evidence="4">
    <location>
        <begin position="704"/>
        <end position="852"/>
    </location>
</feature>
<feature type="compositionally biased region" description="Basic and acidic residues" evidence="2">
    <location>
        <begin position="606"/>
        <end position="620"/>
    </location>
</feature>
<evidence type="ECO:0000259" key="5">
    <source>
        <dbReference type="Pfam" id="PF13296"/>
    </source>
</evidence>
<dbReference type="InterPro" id="IPR006533">
    <property type="entry name" value="T6SS_Vgr_RhsGE"/>
</dbReference>
<dbReference type="InterPro" id="IPR018769">
    <property type="entry name" value="VgrG2_DUF2345"/>
</dbReference>
<dbReference type="InterPro" id="IPR028244">
    <property type="entry name" value="T6SS_Rhs_Vgr_dom"/>
</dbReference>
<name>N8YF73_ACIBZ</name>
<protein>
    <recommendedName>
        <fullName evidence="8">Gp5/Type VI secretion system Vgr protein OB-fold domain-containing protein</fullName>
    </recommendedName>
</protein>
<dbReference type="PATRIC" id="fig|1217651.3.peg.3914"/>
<dbReference type="SUPFAM" id="SSF69255">
    <property type="entry name" value="gp5 N-terminal domain-like"/>
    <property type="match status" value="1"/>
</dbReference>
<organism evidence="6 7">
    <name type="scientific">Acinetobacter bereziniae NIPH 3</name>
    <dbReference type="NCBI Taxonomy" id="1217651"/>
    <lineage>
        <taxon>Bacteria</taxon>
        <taxon>Pseudomonadati</taxon>
        <taxon>Pseudomonadota</taxon>
        <taxon>Gammaproteobacteria</taxon>
        <taxon>Moraxellales</taxon>
        <taxon>Moraxellaceae</taxon>
        <taxon>Acinetobacter</taxon>
    </lineage>
</organism>
<dbReference type="InterPro" id="IPR037026">
    <property type="entry name" value="Vgr_OB-fold_dom_sf"/>
</dbReference>
<evidence type="ECO:0000256" key="1">
    <source>
        <dbReference type="ARBA" id="ARBA00005558"/>
    </source>
</evidence>
<dbReference type="Pfam" id="PF05954">
    <property type="entry name" value="Phage_GPD"/>
    <property type="match status" value="1"/>
</dbReference>
<feature type="domain" description="Putative type VI secretion system Rhs element associated Vgr" evidence="5">
    <location>
        <begin position="567"/>
        <end position="674"/>
    </location>
</feature>
<proteinExistence type="inferred from homology"/>
<comment type="caution">
    <text evidence="6">The sequence shown here is derived from an EMBL/GenBank/DDBJ whole genome shotgun (WGS) entry which is preliminary data.</text>
</comment>
<evidence type="ECO:0000313" key="6">
    <source>
        <dbReference type="EMBL" id="ENV19924.1"/>
    </source>
</evidence>
<dbReference type="NCBIfam" id="TIGR01646">
    <property type="entry name" value="vgr_GE"/>
    <property type="match status" value="1"/>
</dbReference>
<evidence type="ECO:0000259" key="3">
    <source>
        <dbReference type="Pfam" id="PF04717"/>
    </source>
</evidence>
<dbReference type="Gene3D" id="2.40.50.230">
    <property type="entry name" value="Gp5 N-terminal domain"/>
    <property type="match status" value="1"/>
</dbReference>
<sequence>MNSLVNSIYKVLDQLGLTAQKRALHIQFSNPDLTAQVFLQRIDGQHAINQGVSVELICLATSANIPLKQFIGCQAAIDQVTDRGQLFRTTGIITEAAQGQSDGALTVYKLKLEDATSLWHKRRNSRVFLNKSVIQVVEILHKEWQQRSPLFAASLSLDKTGLTKDYDVRPLIIQMNESDHDLLTRLMRSENLSWLIDEAELNVANISAPIQAQKLRLIDDNSQYTALERRSIRFHRSSAVEQQDTITAFTGIRSLQPTSVHIHRWQADILETEEGAGNVQSKHQHSDQYDNASLGLEQVWHFSPAWIPDLNGEDGATASGNSQIERFNQNLSNYYDAQAKQFTAKSTVRDAQVGYYLELKGHPQIDQKDSADQQFLIISKTFYNQNNLPKDLNEQINRLVEHSHWQLTSIPTNNSEERQANQLILQRRNISTAPEYNPLKHRPVAYPQRAKVVGPSGEEIHVDEWGRIKVRFLFTRNEDHSHDGGAGSNDNDTDSAWVDVLTPWAGEGYGARFLPRIGEIVVIDFFDGNIDRPFVVGRIHEAQRSPSKFDDKGKLPDTKKLAGIKSKEYQGSGYNQLRFDDTTNQISTQLHSSHGATQLNLGNLSHPKETDSSDGRGEGFELRTDQWGAVRAGQGILLSTHAQDGASGNHLDTTEAKSQLESSLNNAKALSEVAKNQQTDPLENLDYLKSFISDLEKDQSDESKNQADAFKQALMVLASPNSIGLSSNEDIHVSADKQISQSAGESINLSTQKNFLVHAQNKISMFAAQQGARLYAGNGKVEIQAQGDGADLIARKGIQIISTEGRIEFIASKKIVLIADTTQIEIGGAGVLPTTPGLFEVKAGQHKFLGGQSISIKKIDLPDFKIPNNLKPVDCPIKLNNINNKYKNEGSSKVISESHQCTSLLKAVKVVDFFPPKLSGKILNYDKSGKLVLKPIEKNDPISSGCVAYIDPVTGQKSEVLEYDFSDFNEKFDITFNPQTSEIIATTKLSYVGFRRVVLDRNDDVVKNLKGEEVELPFDSTYIFNDRFYKVLDEEVKNPKWINDSNFKDIMEKNLNKKQFYLVPKNCSTKDCICKIKIKFKIQEDSSSSRKIYLYKFAVRPNADHWGVSLTKKYLNKIDSADIYSLIDKGSIDFSHYSVDNWTFEPHWKNENAYTHEVGHLFNWVDEYYDNGGAVHKMYIDPNSSPPNQINLKKAEQKDDWKRFSSENLMGKGALAENPLMQNYYMNQIRDWFSDETGISWDVES</sequence>
<evidence type="ECO:0000256" key="2">
    <source>
        <dbReference type="SAM" id="MobiDB-lite"/>
    </source>
</evidence>
<feature type="region of interest" description="Disordered" evidence="2">
    <location>
        <begin position="642"/>
        <end position="663"/>
    </location>
</feature>
<accession>N8YF73</accession>
<evidence type="ECO:0008006" key="8">
    <source>
        <dbReference type="Google" id="ProtNLM"/>
    </source>
</evidence>
<dbReference type="Gene3D" id="2.30.110.50">
    <property type="match status" value="1"/>
</dbReference>
<feature type="region of interest" description="Disordered" evidence="2">
    <location>
        <begin position="595"/>
        <end position="620"/>
    </location>
</feature>
<dbReference type="AlphaFoldDB" id="N8YF73"/>
<comment type="similarity">
    <text evidence="1">Belongs to the VgrG protein family.</text>
</comment>
<evidence type="ECO:0000313" key="7">
    <source>
        <dbReference type="Proteomes" id="UP000013270"/>
    </source>
</evidence>
<dbReference type="InterPro" id="IPR006531">
    <property type="entry name" value="Gp5/Vgr_OB"/>
</dbReference>